<protein>
    <submittedName>
        <fullName evidence="2">Uncharacterized protein</fullName>
    </submittedName>
</protein>
<gene>
    <name evidence="2" type="ORF">HK105_203625</name>
</gene>
<organism evidence="2 3">
    <name type="scientific">Polyrhizophydium stewartii</name>
    <dbReference type="NCBI Taxonomy" id="2732419"/>
    <lineage>
        <taxon>Eukaryota</taxon>
        <taxon>Fungi</taxon>
        <taxon>Fungi incertae sedis</taxon>
        <taxon>Chytridiomycota</taxon>
        <taxon>Chytridiomycota incertae sedis</taxon>
        <taxon>Chytridiomycetes</taxon>
        <taxon>Rhizophydiales</taxon>
        <taxon>Rhizophydiales incertae sedis</taxon>
        <taxon>Polyrhizophydium</taxon>
    </lineage>
</organism>
<reference evidence="2 3" key="1">
    <citation type="submission" date="2023-09" db="EMBL/GenBank/DDBJ databases">
        <title>Pangenome analysis of Batrachochytrium dendrobatidis and related Chytrids.</title>
        <authorList>
            <person name="Yacoub M.N."/>
            <person name="Stajich J.E."/>
            <person name="James T.Y."/>
        </authorList>
    </citation>
    <scope>NUCLEOTIDE SEQUENCE [LARGE SCALE GENOMIC DNA]</scope>
    <source>
        <strain evidence="2 3">JEL0888</strain>
    </source>
</reference>
<name>A0ABR4NBM6_9FUNG</name>
<comment type="caution">
    <text evidence="2">The sequence shown here is derived from an EMBL/GenBank/DDBJ whole genome shotgun (WGS) entry which is preliminary data.</text>
</comment>
<keyword evidence="3" id="KW-1185">Reference proteome</keyword>
<evidence type="ECO:0000313" key="3">
    <source>
        <dbReference type="Proteomes" id="UP001527925"/>
    </source>
</evidence>
<dbReference type="Proteomes" id="UP001527925">
    <property type="component" value="Unassembled WGS sequence"/>
</dbReference>
<evidence type="ECO:0000313" key="2">
    <source>
        <dbReference type="EMBL" id="KAL2916846.1"/>
    </source>
</evidence>
<evidence type="ECO:0000256" key="1">
    <source>
        <dbReference type="SAM" id="MobiDB-lite"/>
    </source>
</evidence>
<feature type="region of interest" description="Disordered" evidence="1">
    <location>
        <begin position="105"/>
        <end position="129"/>
    </location>
</feature>
<proteinExistence type="predicted"/>
<accession>A0ABR4NBM6</accession>
<sequence length="227" mass="24058">MSRKRQLVQDDDDAAVDGSGAWVGGVTVLTGGIGHPDTPSLLSPTTAKLFNRFKRSRPPLRPEEWAAIQRSPIYHQLVMHRQHLEHIAEAMCHMTAAAGLMDDDDDDDVGAGGGRGDVTATTNGMDTTQQQPALGHVLVGTQMVHAPMEDESEALTDGLEFLLAALAKLQMRAHGSVFLVDEVQALQDVARRLLVKANPMLAAASAAAAAASSAAAAAAENVRPTYY</sequence>
<dbReference type="EMBL" id="JADGIZ020000014">
    <property type="protein sequence ID" value="KAL2916846.1"/>
    <property type="molecule type" value="Genomic_DNA"/>
</dbReference>